<feature type="transmembrane region" description="Helical" evidence="10">
    <location>
        <begin position="16"/>
        <end position="36"/>
    </location>
</feature>
<evidence type="ECO:0000256" key="3">
    <source>
        <dbReference type="ARBA" id="ARBA00009620"/>
    </source>
</evidence>
<dbReference type="SUPFAM" id="SSF110111">
    <property type="entry name" value="Ctag/Cox11"/>
    <property type="match status" value="1"/>
</dbReference>
<sequence>MNKARSGENKNRRTTLLLSGLVVGMFGFGFALVPLYDLFCEVTGTQSLSQRKINPADLTVVKQVESDRWVTVKFDATVNPNLPWDFQAATRTMRVHPGKTYEVNFVARNRSGDAATGQAIPSVAPWQATPYFSKLECFCFNKQTLAGNQQTDMPLRFMVSPDLPADIQSLTLSYSFMRLKASKSKTDLSKLLPQIAKQSTTGSTLPNR</sequence>
<proteinExistence type="inferred from homology"/>
<evidence type="ECO:0000256" key="8">
    <source>
        <dbReference type="ARBA" id="ARBA00023008"/>
    </source>
</evidence>
<comment type="subcellular location">
    <subcellularLocation>
        <location evidence="2">Cell inner membrane</location>
        <topology evidence="2">Single-pass type II membrane protein</topology>
        <orientation evidence="2">Periplasmic side</orientation>
    </subcellularLocation>
</comment>
<evidence type="ECO:0000256" key="1">
    <source>
        <dbReference type="ARBA" id="ARBA00004007"/>
    </source>
</evidence>
<comment type="similarity">
    <text evidence="3">Belongs to the COX11/CtaG family.</text>
</comment>
<dbReference type="AlphaFoldDB" id="A0A1E2USD1"/>
<evidence type="ECO:0000256" key="10">
    <source>
        <dbReference type="SAM" id="Phobius"/>
    </source>
</evidence>
<keyword evidence="7 10" id="KW-1133">Transmembrane helix</keyword>
<evidence type="ECO:0000256" key="5">
    <source>
        <dbReference type="ARBA" id="ARBA00022692"/>
    </source>
</evidence>
<dbReference type="NCBIfam" id="NF003465">
    <property type="entry name" value="PRK05089.1"/>
    <property type="match status" value="1"/>
</dbReference>
<organism evidence="11 12">
    <name type="scientific">Candidatus Thiodiazotropha endoloripes</name>
    <dbReference type="NCBI Taxonomy" id="1818881"/>
    <lineage>
        <taxon>Bacteria</taxon>
        <taxon>Pseudomonadati</taxon>
        <taxon>Pseudomonadota</taxon>
        <taxon>Gammaproteobacteria</taxon>
        <taxon>Chromatiales</taxon>
        <taxon>Sedimenticolaceae</taxon>
        <taxon>Candidatus Thiodiazotropha</taxon>
    </lineage>
</organism>
<accession>A0A1E2USD1</accession>
<evidence type="ECO:0000256" key="4">
    <source>
        <dbReference type="ARBA" id="ARBA00015384"/>
    </source>
</evidence>
<name>A0A1E2USD1_9GAMM</name>
<dbReference type="Gene3D" id="2.60.370.10">
    <property type="entry name" value="Ctag/Cox11"/>
    <property type="match status" value="1"/>
</dbReference>
<protein>
    <recommendedName>
        <fullName evidence="4">Cytochrome c oxidase assembly protein CtaG</fullName>
    </recommendedName>
</protein>
<keyword evidence="6" id="KW-0735">Signal-anchor</keyword>
<dbReference type="GO" id="GO:0005507">
    <property type="term" value="F:copper ion binding"/>
    <property type="evidence" value="ECO:0007669"/>
    <property type="project" value="InterPro"/>
</dbReference>
<evidence type="ECO:0000256" key="7">
    <source>
        <dbReference type="ARBA" id="ARBA00022989"/>
    </source>
</evidence>
<dbReference type="InterPro" id="IPR023471">
    <property type="entry name" value="CtaG/Cox11_dom_sf"/>
</dbReference>
<dbReference type="PANTHER" id="PTHR21320">
    <property type="entry name" value="CYTOCHROME C OXIDASE ASSEMBLY PROTEIN COX11-RELATED"/>
    <property type="match status" value="1"/>
</dbReference>
<comment type="function">
    <text evidence="1">Exerts its effect at some terminal stage of cytochrome c oxidase synthesis, probably by being involved in the insertion of the copper B into subunit I.</text>
</comment>
<dbReference type="RefSeq" id="WP_069005639.1">
    <property type="nucleotide sequence ID" value="NZ_LVJW01000003.1"/>
</dbReference>
<dbReference type="Pfam" id="PF04442">
    <property type="entry name" value="CtaG_Cox11"/>
    <property type="match status" value="1"/>
</dbReference>
<evidence type="ECO:0000256" key="2">
    <source>
        <dbReference type="ARBA" id="ARBA00004382"/>
    </source>
</evidence>
<dbReference type="STRING" id="1818881.A3196_13145"/>
<keyword evidence="8" id="KW-0186">Copper</keyword>
<gene>
    <name evidence="11" type="ORF">A3196_13145</name>
</gene>
<comment type="caution">
    <text evidence="11">The sequence shown here is derived from an EMBL/GenBank/DDBJ whole genome shotgun (WGS) entry which is preliminary data.</text>
</comment>
<evidence type="ECO:0000256" key="9">
    <source>
        <dbReference type="ARBA" id="ARBA00023136"/>
    </source>
</evidence>
<dbReference type="OrthoDB" id="9804841at2"/>
<evidence type="ECO:0000313" key="12">
    <source>
        <dbReference type="Proteomes" id="UP000094849"/>
    </source>
</evidence>
<dbReference type="EMBL" id="LVJZ01000003">
    <property type="protein sequence ID" value="ODB97620.1"/>
    <property type="molecule type" value="Genomic_DNA"/>
</dbReference>
<dbReference type="PIRSF" id="PIRSF005413">
    <property type="entry name" value="COX11"/>
    <property type="match status" value="1"/>
</dbReference>
<reference evidence="11 12" key="1">
    <citation type="submission" date="2016-03" db="EMBL/GenBank/DDBJ databases">
        <title>Chemosynthetic sulphur-oxidizing symbionts of marine invertebrate animals are capable of nitrogen fixation.</title>
        <authorList>
            <person name="Petersen J.M."/>
            <person name="Kemper A."/>
            <person name="Gruber-Vodicka H."/>
            <person name="Cardini U."/>
            <person name="Geest Mvander."/>
            <person name="Kleiner M."/>
            <person name="Bulgheresi S."/>
            <person name="Fussmann M."/>
            <person name="Herbold C."/>
            <person name="Seah B.K.B."/>
            <person name="Antony C.Paul."/>
            <person name="Liu D."/>
            <person name="Belitz A."/>
            <person name="Weber M."/>
        </authorList>
    </citation>
    <scope>NUCLEOTIDE SEQUENCE [LARGE SCALE GENOMIC DNA]</scope>
    <source>
        <strain evidence="11">G_D</strain>
    </source>
</reference>
<keyword evidence="12" id="KW-1185">Reference proteome</keyword>
<dbReference type="PANTHER" id="PTHR21320:SF3">
    <property type="entry name" value="CYTOCHROME C OXIDASE ASSEMBLY PROTEIN COX11, MITOCHONDRIAL-RELATED"/>
    <property type="match status" value="1"/>
</dbReference>
<evidence type="ECO:0000313" key="11">
    <source>
        <dbReference type="EMBL" id="ODB97620.1"/>
    </source>
</evidence>
<evidence type="ECO:0000256" key="6">
    <source>
        <dbReference type="ARBA" id="ARBA00022968"/>
    </source>
</evidence>
<keyword evidence="5 10" id="KW-0812">Transmembrane</keyword>
<keyword evidence="9 10" id="KW-0472">Membrane</keyword>
<dbReference type="GO" id="GO:0005886">
    <property type="term" value="C:plasma membrane"/>
    <property type="evidence" value="ECO:0007669"/>
    <property type="project" value="UniProtKB-SubCell"/>
</dbReference>
<dbReference type="Proteomes" id="UP000094849">
    <property type="component" value="Unassembled WGS sequence"/>
</dbReference>
<dbReference type="InterPro" id="IPR007533">
    <property type="entry name" value="Cyt_c_oxidase_assmbl_CtaG"/>
</dbReference>